<dbReference type="PROSITE" id="PS50125">
    <property type="entry name" value="GUANYLATE_CYCLASE_2"/>
    <property type="match status" value="1"/>
</dbReference>
<evidence type="ECO:0000259" key="1">
    <source>
        <dbReference type="PROSITE" id="PS50125"/>
    </source>
</evidence>
<dbReference type="EMBL" id="QJJU01000003">
    <property type="protein sequence ID" value="PXX10949.1"/>
    <property type="molecule type" value="Genomic_DNA"/>
</dbReference>
<dbReference type="InterPro" id="IPR022742">
    <property type="entry name" value="Hydrolase_4"/>
</dbReference>
<keyword evidence="3" id="KW-1185">Reference proteome</keyword>
<dbReference type="InterPro" id="IPR050471">
    <property type="entry name" value="AB_hydrolase"/>
</dbReference>
<dbReference type="SUPFAM" id="SSF53474">
    <property type="entry name" value="alpha/beta-Hydrolases"/>
    <property type="match status" value="1"/>
</dbReference>
<dbReference type="SMART" id="SM00044">
    <property type="entry name" value="CYCc"/>
    <property type="match status" value="1"/>
</dbReference>
<dbReference type="GO" id="GO:0004016">
    <property type="term" value="F:adenylate cyclase activity"/>
    <property type="evidence" value="ECO:0007669"/>
    <property type="project" value="UniProtKB-ARBA"/>
</dbReference>
<dbReference type="InterPro" id="IPR001054">
    <property type="entry name" value="A/G_cyclase"/>
</dbReference>
<accession>A0A318HQ72</accession>
<dbReference type="OrthoDB" id="27092at2"/>
<dbReference type="GO" id="GO:0035556">
    <property type="term" value="P:intracellular signal transduction"/>
    <property type="evidence" value="ECO:0007669"/>
    <property type="project" value="InterPro"/>
</dbReference>
<dbReference type="AlphaFoldDB" id="A0A318HQ72"/>
<dbReference type="InterPro" id="IPR000073">
    <property type="entry name" value="AB_hydrolase_1"/>
</dbReference>
<dbReference type="InterPro" id="IPR029058">
    <property type="entry name" value="AB_hydrolase_fold"/>
</dbReference>
<dbReference type="CDD" id="cd07302">
    <property type="entry name" value="CHD"/>
    <property type="match status" value="1"/>
</dbReference>
<gene>
    <name evidence="2" type="ORF">C8E89_10336</name>
</gene>
<dbReference type="Gene3D" id="3.30.70.1230">
    <property type="entry name" value="Nucleotide cyclase"/>
    <property type="match status" value="1"/>
</dbReference>
<dbReference type="GO" id="GO:0009190">
    <property type="term" value="P:cyclic nucleotide biosynthetic process"/>
    <property type="evidence" value="ECO:0007669"/>
    <property type="project" value="InterPro"/>
</dbReference>
<feature type="domain" description="Guanylate cyclase" evidence="1">
    <location>
        <begin position="291"/>
        <end position="398"/>
    </location>
</feature>
<dbReference type="InterPro" id="IPR029787">
    <property type="entry name" value="Nucleotide_cyclase"/>
</dbReference>
<proteinExistence type="predicted"/>
<organism evidence="2 3">
    <name type="scientific">Mycolicibacterium moriokaense</name>
    <dbReference type="NCBI Taxonomy" id="39691"/>
    <lineage>
        <taxon>Bacteria</taxon>
        <taxon>Bacillati</taxon>
        <taxon>Actinomycetota</taxon>
        <taxon>Actinomycetes</taxon>
        <taxon>Mycobacteriales</taxon>
        <taxon>Mycobacteriaceae</taxon>
        <taxon>Mycolicibacterium</taxon>
    </lineage>
</organism>
<name>A0A318HQ72_9MYCO</name>
<reference evidence="2 3" key="2">
    <citation type="submission" date="2018-06" db="EMBL/GenBank/DDBJ databases">
        <title>Sequencing of bacterial isolates from soil warming experiment in Harvard Forest, Massachusetts, USA.</title>
        <authorList>
            <person name="Deangelis K.PhD."/>
        </authorList>
    </citation>
    <scope>NUCLEOTIDE SEQUENCE [LARGE SCALE GENOMIC DNA]</scope>
    <source>
        <strain evidence="2 3">GAS496</strain>
    </source>
</reference>
<dbReference type="PANTHER" id="PTHR43433:SF8">
    <property type="entry name" value="BIFUNCTIONAL LIPASE_ADENYLATE CYCLASE LIPJ"/>
    <property type="match status" value="1"/>
</dbReference>
<reference evidence="3" key="1">
    <citation type="submission" date="2018-05" db="EMBL/GenBank/DDBJ databases">
        <authorList>
            <person name="Deangelis K."/>
            <person name="Huntemann M."/>
            <person name="Clum A."/>
            <person name="Pillay M."/>
            <person name="Palaniappan K."/>
            <person name="Varghese N."/>
            <person name="Mikhailova N."/>
            <person name="Stamatis D."/>
            <person name="Reddy T."/>
            <person name="Daum C."/>
            <person name="Shapiro N."/>
            <person name="Ivanova N."/>
            <person name="Kyrpides N."/>
            <person name="Woyke T."/>
        </authorList>
    </citation>
    <scope>NUCLEOTIDE SEQUENCE [LARGE SCALE GENOMIC DNA]</scope>
    <source>
        <strain evidence="3">GAS496</strain>
    </source>
</reference>
<dbReference type="SUPFAM" id="SSF55073">
    <property type="entry name" value="Nucleotide cyclase"/>
    <property type="match status" value="1"/>
</dbReference>
<dbReference type="PANTHER" id="PTHR43433">
    <property type="entry name" value="HYDROLASE, ALPHA/BETA FOLD FAMILY PROTEIN"/>
    <property type="match status" value="1"/>
</dbReference>
<evidence type="ECO:0000313" key="3">
    <source>
        <dbReference type="Proteomes" id="UP000247781"/>
    </source>
</evidence>
<dbReference type="Gene3D" id="3.40.50.1820">
    <property type="entry name" value="alpha/beta hydrolase"/>
    <property type="match status" value="1"/>
</dbReference>
<dbReference type="Proteomes" id="UP000247781">
    <property type="component" value="Unassembled WGS sequence"/>
</dbReference>
<protein>
    <submittedName>
        <fullName evidence="2">Class 3 adenylate cyclase</fullName>
    </submittedName>
</protein>
<dbReference type="Pfam" id="PF00211">
    <property type="entry name" value="Guanylate_cyc"/>
    <property type="match status" value="1"/>
</dbReference>
<dbReference type="Pfam" id="PF12146">
    <property type="entry name" value="Hydrolase_4"/>
    <property type="match status" value="1"/>
</dbReference>
<dbReference type="PRINTS" id="PR00111">
    <property type="entry name" value="ABHYDROLASE"/>
</dbReference>
<dbReference type="RefSeq" id="WP_110315056.1">
    <property type="nucleotide sequence ID" value="NZ_QJJU01000003.1"/>
</dbReference>
<sequence length="445" mass="48226">MFEAPETRYAKSGDVNIAYQVAGDGPFDLVHVPPFVSNLELQWEDPAERRYFERLASFSRLVMFDKRGTGLSDRVEVATLEERMDDLRAVMDAAGSERAAIYGGSEGGAMSILFTATYPDRVSALVLYGAYPRMAWAPDYPDGVPDEVVDYGLGHLEEHWGRGLEGGIPVWALTPDRVDDPARRKAHGKWERLSASPGAAVALQKMVFEIDVRHLLSAIRVPTLVVYRTADVMHAAGSRYLGAHIPGAKVVELQGSDYFPHLGDQDAILDEIEEFLTGVRPVPALDRALATVLFTDIVSSTERAAALGDDAWTRTLDQHDVLVAHEVERHRGRRINTTGDGMLATFDGPARAVRCAQAICKEVRSLGIEVRAGLHTGEIELRGVDIGGIAVHIGARVSALAGPSEILVSSTVKDLVAGSGISFADRGAHALKGVPGQWRVFAVES</sequence>
<evidence type="ECO:0000313" key="2">
    <source>
        <dbReference type="EMBL" id="PXX10949.1"/>
    </source>
</evidence>
<comment type="caution">
    <text evidence="2">The sequence shown here is derived from an EMBL/GenBank/DDBJ whole genome shotgun (WGS) entry which is preliminary data.</text>
</comment>